<dbReference type="Gene3D" id="1.20.120.910">
    <property type="entry name" value="DksA, coiled-coil domain"/>
    <property type="match status" value="1"/>
</dbReference>
<dbReference type="InterPro" id="IPR000962">
    <property type="entry name" value="Znf_DskA_TraR"/>
</dbReference>
<evidence type="ECO:0000256" key="5">
    <source>
        <dbReference type="SAM" id="MobiDB-lite"/>
    </source>
</evidence>
<proteinExistence type="predicted"/>
<dbReference type="Pfam" id="PF01258">
    <property type="entry name" value="zf-dskA_traR"/>
    <property type="match status" value="1"/>
</dbReference>
<dbReference type="PANTHER" id="PTHR33823">
    <property type="entry name" value="RNA POLYMERASE-BINDING TRANSCRIPTION FACTOR DKSA-RELATED"/>
    <property type="match status" value="1"/>
</dbReference>
<protein>
    <recommendedName>
        <fullName evidence="6">Zinc finger DksA/TraR C4-type domain-containing protein</fullName>
    </recommendedName>
</protein>
<reference evidence="8" key="1">
    <citation type="journal article" date="2019" name="Int. J. Syst. Evol. Microbiol.">
        <title>The Global Catalogue of Microorganisms (GCM) 10K type strain sequencing project: providing services to taxonomists for standard genome sequencing and annotation.</title>
        <authorList>
            <consortium name="The Broad Institute Genomics Platform"/>
            <consortium name="The Broad Institute Genome Sequencing Center for Infectious Disease"/>
            <person name="Wu L."/>
            <person name="Ma J."/>
        </authorList>
    </citation>
    <scope>NUCLEOTIDE SEQUENCE [LARGE SCALE GENOMIC DNA]</scope>
    <source>
        <strain evidence="8">CGMCC 1.15103</strain>
    </source>
</reference>
<feature type="compositionally biased region" description="Basic and acidic residues" evidence="5">
    <location>
        <begin position="31"/>
        <end position="47"/>
    </location>
</feature>
<evidence type="ECO:0000256" key="1">
    <source>
        <dbReference type="ARBA" id="ARBA00022723"/>
    </source>
</evidence>
<gene>
    <name evidence="7" type="ORF">GCM10011400_39010</name>
</gene>
<organism evidence="7 8">
    <name type="scientific">Paraburkholderia caffeinilytica</name>
    <dbReference type="NCBI Taxonomy" id="1761016"/>
    <lineage>
        <taxon>Bacteria</taxon>
        <taxon>Pseudomonadati</taxon>
        <taxon>Pseudomonadota</taxon>
        <taxon>Betaproteobacteria</taxon>
        <taxon>Burkholderiales</taxon>
        <taxon>Burkholderiaceae</taxon>
        <taxon>Paraburkholderia</taxon>
    </lineage>
</organism>
<evidence type="ECO:0000259" key="6">
    <source>
        <dbReference type="Pfam" id="PF01258"/>
    </source>
</evidence>
<keyword evidence="2" id="KW-0863">Zinc-finger</keyword>
<dbReference type="SUPFAM" id="SSF109635">
    <property type="entry name" value="DnaK suppressor protein DksA, alpha-hairpin domain"/>
    <property type="match status" value="1"/>
</dbReference>
<feature type="domain" description="Zinc finger DksA/TraR C4-type" evidence="6">
    <location>
        <begin position="96"/>
        <end position="123"/>
    </location>
</feature>
<dbReference type="PANTHER" id="PTHR33823:SF4">
    <property type="entry name" value="GENERAL STRESS PROTEIN 16O"/>
    <property type="match status" value="1"/>
</dbReference>
<evidence type="ECO:0000313" key="8">
    <source>
        <dbReference type="Proteomes" id="UP000602004"/>
    </source>
</evidence>
<dbReference type="RefSeq" id="WP_115777188.1">
    <property type="nucleotide sequence ID" value="NZ_BMHL01000006.1"/>
</dbReference>
<keyword evidence="8" id="KW-1185">Reference proteome</keyword>
<comment type="caution">
    <text evidence="7">The sequence shown here is derived from an EMBL/GenBank/DDBJ whole genome shotgun (WGS) entry which is preliminary data.</text>
</comment>
<accession>A0ABQ1MVL5</accession>
<feature type="zinc finger region" description="dksA C4-type" evidence="4">
    <location>
        <begin position="94"/>
        <end position="118"/>
    </location>
</feature>
<dbReference type="PROSITE" id="PS51128">
    <property type="entry name" value="ZF_DKSA_2"/>
    <property type="match status" value="1"/>
</dbReference>
<sequence length="127" mass="14279">MSKQQGTLSDEFIAQQRKRLLALRQELLGGEEKTIADERTADEQHGDEAEELEDEAQGMAQNEVNQALHDVFDQRIKDIERALRKIDEGTYGFSDASGEPIPKARLEVAPEAILTVEEQSRREAGRS</sequence>
<evidence type="ECO:0000256" key="3">
    <source>
        <dbReference type="ARBA" id="ARBA00022833"/>
    </source>
</evidence>
<name>A0ABQ1MVL5_9BURK</name>
<dbReference type="EMBL" id="BMHL01000006">
    <property type="protein sequence ID" value="GGC47919.1"/>
    <property type="molecule type" value="Genomic_DNA"/>
</dbReference>
<evidence type="ECO:0000256" key="4">
    <source>
        <dbReference type="PROSITE-ProRule" id="PRU00510"/>
    </source>
</evidence>
<keyword evidence="1" id="KW-0479">Metal-binding</keyword>
<dbReference type="InterPro" id="IPR037187">
    <property type="entry name" value="DnaK_N"/>
</dbReference>
<evidence type="ECO:0000256" key="2">
    <source>
        <dbReference type="ARBA" id="ARBA00022771"/>
    </source>
</evidence>
<feature type="region of interest" description="Disordered" evidence="5">
    <location>
        <begin position="31"/>
        <end position="63"/>
    </location>
</feature>
<evidence type="ECO:0000313" key="7">
    <source>
        <dbReference type="EMBL" id="GGC47919.1"/>
    </source>
</evidence>
<dbReference type="Proteomes" id="UP000602004">
    <property type="component" value="Unassembled WGS sequence"/>
</dbReference>
<keyword evidence="3" id="KW-0862">Zinc</keyword>